<evidence type="ECO:0000313" key="1">
    <source>
        <dbReference type="WBParaSite" id="GPUH_0000820901-mRNA-1"/>
    </source>
</evidence>
<sequence>LVVAFGSGPAALMKSGCTITVLIAVERICALTFPLEYYSMNRKWFVVPFMHEAPSHQAY</sequence>
<reference evidence="1" key="1">
    <citation type="submission" date="2016-06" db="UniProtKB">
        <authorList>
            <consortium name="WormBaseParasite"/>
        </authorList>
    </citation>
    <scope>IDENTIFICATION</scope>
</reference>
<organism evidence="1">
    <name type="scientific">Gongylonema pulchrum</name>
    <dbReference type="NCBI Taxonomy" id="637853"/>
    <lineage>
        <taxon>Eukaryota</taxon>
        <taxon>Metazoa</taxon>
        <taxon>Ecdysozoa</taxon>
        <taxon>Nematoda</taxon>
        <taxon>Chromadorea</taxon>
        <taxon>Rhabditida</taxon>
        <taxon>Spirurina</taxon>
        <taxon>Spiruromorpha</taxon>
        <taxon>Spiruroidea</taxon>
        <taxon>Gongylonematidae</taxon>
        <taxon>Gongylonema</taxon>
    </lineage>
</organism>
<dbReference type="AlphaFoldDB" id="A0A183DHK9"/>
<protein>
    <submittedName>
        <fullName evidence="1">Na_H_Exchanger domain-containing protein</fullName>
    </submittedName>
</protein>
<name>A0A183DHK9_9BILA</name>
<proteinExistence type="predicted"/>
<dbReference type="WBParaSite" id="GPUH_0000820901-mRNA-1">
    <property type="protein sequence ID" value="GPUH_0000820901-mRNA-1"/>
    <property type="gene ID" value="GPUH_0000820901"/>
</dbReference>
<accession>A0A183DHK9</accession>